<sequence>MGTGIGLTPARDLTARDFAPPGDTHAGRRSPARTIRLAAVFRLLIALAPFDHAATW</sequence>
<evidence type="ECO:0000313" key="3">
    <source>
        <dbReference type="Proteomes" id="UP001183809"/>
    </source>
</evidence>
<dbReference type="Proteomes" id="UP001183809">
    <property type="component" value="Unassembled WGS sequence"/>
</dbReference>
<accession>A0ABU2U8T3</accession>
<evidence type="ECO:0000256" key="1">
    <source>
        <dbReference type="SAM" id="MobiDB-lite"/>
    </source>
</evidence>
<gene>
    <name evidence="2" type="ORF">RM764_43040</name>
</gene>
<evidence type="ECO:0000313" key="2">
    <source>
        <dbReference type="EMBL" id="MDT0469638.1"/>
    </source>
</evidence>
<protein>
    <submittedName>
        <fullName evidence="2">Uncharacterized protein</fullName>
    </submittedName>
</protein>
<name>A0ABU2U8T3_9ACTN</name>
<reference evidence="3" key="1">
    <citation type="submission" date="2023-07" db="EMBL/GenBank/DDBJ databases">
        <title>30 novel species of actinomycetes from the DSMZ collection.</title>
        <authorList>
            <person name="Nouioui I."/>
        </authorList>
    </citation>
    <scope>NUCLEOTIDE SEQUENCE [LARGE SCALE GENOMIC DNA]</scope>
    <source>
        <strain evidence="3">DSM 41699</strain>
    </source>
</reference>
<dbReference type="EMBL" id="JAVREY010000120">
    <property type="protein sequence ID" value="MDT0469638.1"/>
    <property type="molecule type" value="Genomic_DNA"/>
</dbReference>
<feature type="region of interest" description="Disordered" evidence="1">
    <location>
        <begin position="1"/>
        <end position="29"/>
    </location>
</feature>
<organism evidence="2 3">
    <name type="scientific">Streptomyces gibsoniae</name>
    <dbReference type="NCBI Taxonomy" id="3075529"/>
    <lineage>
        <taxon>Bacteria</taxon>
        <taxon>Bacillati</taxon>
        <taxon>Actinomycetota</taxon>
        <taxon>Actinomycetes</taxon>
        <taxon>Kitasatosporales</taxon>
        <taxon>Streptomycetaceae</taxon>
        <taxon>Streptomyces</taxon>
    </lineage>
</organism>
<dbReference type="RefSeq" id="WP_311701064.1">
    <property type="nucleotide sequence ID" value="NZ_JAVREY010000120.1"/>
</dbReference>
<keyword evidence="3" id="KW-1185">Reference proteome</keyword>
<proteinExistence type="predicted"/>
<comment type="caution">
    <text evidence="2">The sequence shown here is derived from an EMBL/GenBank/DDBJ whole genome shotgun (WGS) entry which is preliminary data.</text>
</comment>